<dbReference type="SUPFAM" id="SSF118310">
    <property type="entry name" value="AN1-like Zinc finger"/>
    <property type="match status" value="1"/>
</dbReference>
<name>A0A6M2D394_RHIMP</name>
<reference evidence="1" key="1">
    <citation type="submission" date="2019-09" db="EMBL/GenBank/DDBJ databases">
        <title>Organ-specific transcriptomic study of the physiology of the cattle tick, Rhipicephalus microplus.</title>
        <authorList>
            <person name="Tirloni L."/>
            <person name="Braz G."/>
            <person name="Gandara A.C.P."/>
            <person name="Sabadin G.A."/>
            <person name="da Silva R.M."/>
            <person name="Guizzo M.G."/>
            <person name="Machado J.A."/>
            <person name="Costa E.P."/>
            <person name="Gomes H.F."/>
            <person name="Moraes J."/>
            <person name="Mota M.B.S."/>
            <person name="Mesquita R.D."/>
            <person name="Alvarenga P.H."/>
            <person name="Alves F."/>
            <person name="Seixas A."/>
            <person name="da Fonseca R.N."/>
            <person name="Fogaca A."/>
            <person name="Logullo C."/>
            <person name="Tanaka A."/>
            <person name="Daffre S."/>
            <person name="Termignoni C."/>
            <person name="Vaz I.S.Jr."/>
            <person name="Oliveira P.L."/>
            <person name="Ribeiro J.M."/>
        </authorList>
    </citation>
    <scope>NUCLEOTIDE SEQUENCE</scope>
    <source>
        <strain evidence="1">Porto Alegre</strain>
    </source>
</reference>
<dbReference type="EMBL" id="GHWJ01007507">
    <property type="protein sequence ID" value="NOV40244.1"/>
    <property type="molecule type" value="Transcribed_RNA"/>
</dbReference>
<dbReference type="SUPFAM" id="SSF49599">
    <property type="entry name" value="TRAF domain-like"/>
    <property type="match status" value="1"/>
</dbReference>
<proteinExistence type="predicted"/>
<dbReference type="Gene3D" id="3.30.40.10">
    <property type="entry name" value="Zinc/RING finger domain, C3HC4 (zinc finger)"/>
    <property type="match status" value="1"/>
</dbReference>
<evidence type="ECO:0000313" key="1">
    <source>
        <dbReference type="EMBL" id="NOV40244.1"/>
    </source>
</evidence>
<sequence>MGACFPWRSLFRAVRASRASPDGIVVEPDGSYYVLTQFFNETTRKAVHFAPPVPALPRCSMCGLVPPRVFKSDSCRHVFCSLCEVHAQRNCPFDYTAWRRATTDDAALELVSRASLFCWNRGEGCEYSGSLSELPSHYRLCPYYRTRCGLCGQGVLMKDLNLHAKCFCPCSKDLQKQEPRDAMTIPLVLKHDTSHVLVERDAGLNAGAQNLP</sequence>
<dbReference type="InterPro" id="IPR013083">
    <property type="entry name" value="Znf_RING/FYVE/PHD"/>
</dbReference>
<dbReference type="AlphaFoldDB" id="A0A6M2D394"/>
<protein>
    <submittedName>
        <fullName evidence="1">Putative tnf receptor-associated factor ovary overexpressed</fullName>
    </submittedName>
</protein>
<keyword evidence="1" id="KW-0675">Receptor</keyword>
<accession>A0A6M2D394</accession>
<dbReference type="InterPro" id="IPR035896">
    <property type="entry name" value="AN1-like_Znf"/>
</dbReference>
<organism evidence="1">
    <name type="scientific">Rhipicephalus microplus</name>
    <name type="common">Cattle tick</name>
    <name type="synonym">Boophilus microplus</name>
    <dbReference type="NCBI Taxonomy" id="6941"/>
    <lineage>
        <taxon>Eukaryota</taxon>
        <taxon>Metazoa</taxon>
        <taxon>Ecdysozoa</taxon>
        <taxon>Arthropoda</taxon>
        <taxon>Chelicerata</taxon>
        <taxon>Arachnida</taxon>
        <taxon>Acari</taxon>
        <taxon>Parasitiformes</taxon>
        <taxon>Ixodida</taxon>
        <taxon>Ixodoidea</taxon>
        <taxon>Ixodidae</taxon>
        <taxon>Rhipicephalinae</taxon>
        <taxon>Rhipicephalus</taxon>
        <taxon>Boophilus</taxon>
    </lineage>
</organism>